<protein>
    <recommendedName>
        <fullName evidence="3">Ankyrin repeat protein</fullName>
    </recommendedName>
</protein>
<comment type="caution">
    <text evidence="1">The sequence shown here is derived from an EMBL/GenBank/DDBJ whole genome shotgun (WGS) entry which is preliminary data.</text>
</comment>
<gene>
    <name evidence="1" type="ORF">M9Y10_024672</name>
</gene>
<dbReference type="Gene3D" id="1.25.40.20">
    <property type="entry name" value="Ankyrin repeat-containing domain"/>
    <property type="match status" value="1"/>
</dbReference>
<dbReference type="EMBL" id="JAPFFF010000034">
    <property type="protein sequence ID" value="KAK8843612.1"/>
    <property type="molecule type" value="Genomic_DNA"/>
</dbReference>
<accession>A0ABR2HAX0</accession>
<dbReference type="InterPro" id="IPR036770">
    <property type="entry name" value="Ankyrin_rpt-contain_sf"/>
</dbReference>
<name>A0ABR2HAX0_9EUKA</name>
<dbReference type="Proteomes" id="UP001470230">
    <property type="component" value="Unassembled WGS sequence"/>
</dbReference>
<evidence type="ECO:0000313" key="1">
    <source>
        <dbReference type="EMBL" id="KAK8843612.1"/>
    </source>
</evidence>
<evidence type="ECO:0000313" key="2">
    <source>
        <dbReference type="Proteomes" id="UP001470230"/>
    </source>
</evidence>
<evidence type="ECO:0008006" key="3">
    <source>
        <dbReference type="Google" id="ProtNLM"/>
    </source>
</evidence>
<dbReference type="SUPFAM" id="SSF48403">
    <property type="entry name" value="Ankyrin repeat"/>
    <property type="match status" value="1"/>
</dbReference>
<keyword evidence="2" id="KW-1185">Reference proteome</keyword>
<sequence>MNKKLFYIINNVNDCNNKSFLYYSSSNLNGQRVLEILINPQFNLKKSDILSSFIVFYSSNSPRKHDDDILKALLISIMKELYNYDIEPDYLISIYFSDKDVVNFLIEKRANLNQPDKYGVYPLQKAINISSKENISALVKTKDLFPKN</sequence>
<reference evidence="1 2" key="1">
    <citation type="submission" date="2024-04" db="EMBL/GenBank/DDBJ databases">
        <title>Tritrichomonas musculus Genome.</title>
        <authorList>
            <person name="Alves-Ferreira E."/>
            <person name="Grigg M."/>
            <person name="Lorenzi H."/>
            <person name="Galac M."/>
        </authorList>
    </citation>
    <scope>NUCLEOTIDE SEQUENCE [LARGE SCALE GENOMIC DNA]</scope>
    <source>
        <strain evidence="1 2">EAF2021</strain>
    </source>
</reference>
<proteinExistence type="predicted"/>
<organism evidence="1 2">
    <name type="scientific">Tritrichomonas musculus</name>
    <dbReference type="NCBI Taxonomy" id="1915356"/>
    <lineage>
        <taxon>Eukaryota</taxon>
        <taxon>Metamonada</taxon>
        <taxon>Parabasalia</taxon>
        <taxon>Tritrichomonadida</taxon>
        <taxon>Tritrichomonadidae</taxon>
        <taxon>Tritrichomonas</taxon>
    </lineage>
</organism>